<feature type="transmembrane region" description="Helical" evidence="4">
    <location>
        <begin position="295"/>
        <end position="317"/>
    </location>
</feature>
<dbReference type="EMBL" id="CP109546">
    <property type="protein sequence ID" value="WTZ14087.1"/>
    <property type="molecule type" value="Genomic_DNA"/>
</dbReference>
<evidence type="ECO:0000256" key="1">
    <source>
        <dbReference type="ARBA" id="ARBA00022801"/>
    </source>
</evidence>
<proteinExistence type="predicted"/>
<feature type="transmembrane region" description="Helical" evidence="4">
    <location>
        <begin position="60"/>
        <end position="82"/>
    </location>
</feature>
<feature type="transmembrane region" description="Helical" evidence="4">
    <location>
        <begin position="261"/>
        <end position="283"/>
    </location>
</feature>
<dbReference type="PANTHER" id="PTHR31308:SF3">
    <property type="entry name" value="ENDOGLYCOCERAMIDASE"/>
    <property type="match status" value="1"/>
</dbReference>
<dbReference type="AlphaFoldDB" id="A0AAU3I8A0"/>
<dbReference type="GO" id="GO:0004553">
    <property type="term" value="F:hydrolase activity, hydrolyzing O-glycosyl compounds"/>
    <property type="evidence" value="ECO:0007669"/>
    <property type="project" value="InterPro"/>
</dbReference>
<gene>
    <name evidence="6" type="ORF">OG699_42705</name>
</gene>
<sequence>MLLADDQRGGRRLARIASLTTAVVLVVLCAALGYADGTGLFAPENWLDAGFVPGNATSPAWATVVFLPLLIGGGAAAVHGLVRAAAPGARARWVFGAVWSSLILVAFLAKLAYSVLLLAIAGPAGLHIFPTVGALLAECGLTGAKYAVFGPLVAGLTASAYRIGVWRLRRKAGEGDRVDEVGEGAESRKAEEGGKAETGDKAVEVAEAGESGRRTERAPGTSRARLDSVAGFAWLPAGAAVALQAGTGAFAWAAGPIPGGRVAATLVTGVAAVFAGVALWRRVVAPGLTRARTGVTLWSLATTLTAAGVLGFVPLWILDGCLNGFGGALFPVASVLVRVAEGVTAGVCAGVVCVPWVAELAWRRRTEPSAERGGLAWTVRWAPPVAVAAVLALATGTLAPGPAVAPVGAQAQAAGRDRNELLPLSVLRRDGQAPVIGDSAGRQVLLRGVNVNQLIDYGQPDPAKATVWPLEDSDYARMERYGFDVQRLALSWSALEPKRGVFDEAYLARVRTAVDQAADHGIHTVLDIHQDTFSKYVSAAPGTRCRANASPEFGNDGAPKWATLTDGAKACGFLGRDLAPNVQQAFTNLYNDTDGIGAEFARTWGRLAKTFADDPAVAGYDLLNEPGPGDAPGVTSSILLGRLYQQAITSIRAAESKVAGGFHHLVFFEPSILWSGLGFDTTPPVGFADDPQLVFSPHLYSESITMDQGLGITLTSIEQGYATAERTARAYGAPLWSGEWGWFGEPGDFRSRFERFLERQNTEMLGSAIWVWKKACGDPQNDPEATTSGGGVVLYTCPDGKPLPSPAFETTALSQAYPRSAPGRLSSLRSSLTERDLRLTGSGKGTLDVWVPGRGRPEAKGSGLTGIRLAERPGGWRLTAHTSGRYTLHVA</sequence>
<evidence type="ECO:0000259" key="5">
    <source>
        <dbReference type="Pfam" id="PF00150"/>
    </source>
</evidence>
<dbReference type="Pfam" id="PF00150">
    <property type="entry name" value="Cellulase"/>
    <property type="match status" value="1"/>
</dbReference>
<evidence type="ECO:0000256" key="2">
    <source>
        <dbReference type="ARBA" id="ARBA00023295"/>
    </source>
</evidence>
<dbReference type="GO" id="GO:0000272">
    <property type="term" value="P:polysaccharide catabolic process"/>
    <property type="evidence" value="ECO:0007669"/>
    <property type="project" value="InterPro"/>
</dbReference>
<name>A0AAU3I8A0_9ACTN</name>
<dbReference type="Gene3D" id="3.20.20.80">
    <property type="entry name" value="Glycosidases"/>
    <property type="match status" value="1"/>
</dbReference>
<dbReference type="SUPFAM" id="SSF51445">
    <property type="entry name" value="(Trans)glycosidases"/>
    <property type="match status" value="1"/>
</dbReference>
<keyword evidence="1" id="KW-0378">Hydrolase</keyword>
<keyword evidence="4" id="KW-0812">Transmembrane</keyword>
<feature type="transmembrane region" description="Helical" evidence="4">
    <location>
        <begin position="94"/>
        <end position="121"/>
    </location>
</feature>
<feature type="transmembrane region" description="Helical" evidence="4">
    <location>
        <begin position="232"/>
        <end position="255"/>
    </location>
</feature>
<dbReference type="PANTHER" id="PTHR31308">
    <property type="match status" value="1"/>
</dbReference>
<keyword evidence="2" id="KW-0326">Glycosidase</keyword>
<accession>A0AAU3I8A0</accession>
<reference evidence="6" key="1">
    <citation type="submission" date="2022-10" db="EMBL/GenBank/DDBJ databases">
        <title>The complete genomes of actinobacterial strains from the NBC collection.</title>
        <authorList>
            <person name="Joergensen T.S."/>
            <person name="Alvarez Arevalo M."/>
            <person name="Sterndorff E.B."/>
            <person name="Faurdal D."/>
            <person name="Vuksanovic O."/>
            <person name="Mourched A.-S."/>
            <person name="Charusanti P."/>
            <person name="Shaw S."/>
            <person name="Blin K."/>
            <person name="Weber T."/>
        </authorList>
    </citation>
    <scope>NUCLEOTIDE SEQUENCE</scope>
    <source>
        <strain evidence="6">NBC_01393</strain>
    </source>
</reference>
<protein>
    <submittedName>
        <fullName evidence="6">Cellulase family glycosylhydrolase</fullName>
    </submittedName>
</protein>
<evidence type="ECO:0000256" key="3">
    <source>
        <dbReference type="SAM" id="MobiDB-lite"/>
    </source>
</evidence>
<evidence type="ECO:0000256" key="4">
    <source>
        <dbReference type="SAM" id="Phobius"/>
    </source>
</evidence>
<feature type="domain" description="Glycoside hydrolase family 5" evidence="5">
    <location>
        <begin position="471"/>
        <end position="773"/>
    </location>
</feature>
<keyword evidence="4" id="KW-1133">Transmembrane helix</keyword>
<feature type="transmembrane region" description="Helical" evidence="4">
    <location>
        <begin position="141"/>
        <end position="161"/>
    </location>
</feature>
<feature type="transmembrane region" description="Helical" evidence="4">
    <location>
        <begin position="379"/>
        <end position="399"/>
    </location>
</feature>
<feature type="transmembrane region" description="Helical" evidence="4">
    <location>
        <begin position="12"/>
        <end position="35"/>
    </location>
</feature>
<evidence type="ECO:0000313" key="6">
    <source>
        <dbReference type="EMBL" id="WTZ14087.1"/>
    </source>
</evidence>
<dbReference type="InterPro" id="IPR052066">
    <property type="entry name" value="Glycosphingolipid_Hydrolases"/>
</dbReference>
<feature type="region of interest" description="Disordered" evidence="3">
    <location>
        <begin position="177"/>
        <end position="200"/>
    </location>
</feature>
<keyword evidence="4" id="KW-0472">Membrane</keyword>
<organism evidence="6">
    <name type="scientific">Streptomyces sp. NBC_01393</name>
    <dbReference type="NCBI Taxonomy" id="2903851"/>
    <lineage>
        <taxon>Bacteria</taxon>
        <taxon>Bacillati</taxon>
        <taxon>Actinomycetota</taxon>
        <taxon>Actinomycetes</taxon>
        <taxon>Kitasatosporales</taxon>
        <taxon>Streptomycetaceae</taxon>
        <taxon>Streptomyces</taxon>
    </lineage>
</organism>
<dbReference type="InterPro" id="IPR001547">
    <property type="entry name" value="Glyco_hydro_5"/>
</dbReference>
<dbReference type="InterPro" id="IPR017853">
    <property type="entry name" value="GH"/>
</dbReference>
<feature type="transmembrane region" description="Helical" evidence="4">
    <location>
        <begin position="329"/>
        <end position="358"/>
    </location>
</feature>